<feature type="coiled-coil region" evidence="1">
    <location>
        <begin position="522"/>
        <end position="556"/>
    </location>
</feature>
<feature type="region of interest" description="Disordered" evidence="2">
    <location>
        <begin position="760"/>
        <end position="791"/>
    </location>
</feature>
<feature type="compositionally biased region" description="Polar residues" evidence="2">
    <location>
        <begin position="589"/>
        <end position="604"/>
    </location>
</feature>
<feature type="region of interest" description="Disordered" evidence="2">
    <location>
        <begin position="589"/>
        <end position="635"/>
    </location>
</feature>
<feature type="region of interest" description="Disordered" evidence="2">
    <location>
        <begin position="828"/>
        <end position="851"/>
    </location>
</feature>
<feature type="compositionally biased region" description="Basic and acidic residues" evidence="2">
    <location>
        <begin position="771"/>
        <end position="785"/>
    </location>
</feature>
<name>A0AAW1E213_ZOAVI</name>
<feature type="region of interest" description="Disordered" evidence="2">
    <location>
        <begin position="238"/>
        <end position="257"/>
    </location>
</feature>
<evidence type="ECO:0000256" key="1">
    <source>
        <dbReference type="SAM" id="Coils"/>
    </source>
</evidence>
<dbReference type="Proteomes" id="UP001488805">
    <property type="component" value="Unassembled WGS sequence"/>
</dbReference>
<feature type="compositionally biased region" description="Polar residues" evidence="2">
    <location>
        <begin position="720"/>
        <end position="738"/>
    </location>
</feature>
<sequence>MFRPSYRSSSPFSLTSELDMWDTKSRFTAQTSAWCGMATVSGSEFLSKVSTSTSGSAGGFRQNDPSLRKWQSLSHLVPEGATRTFPPYPRAELRAARGESSFRQAEGTHWLQDAHERLDTQLDRLRTRNSQLSYNITTAQLLDMKHKLSETIGALELEKEAAKLSQFEKGRKRGELHDKVLQLEKDLMQMRCALKGGSSDQPTETTPMSQEDFNRQEKQKVDTELCKLRAALRDAEARAKTQEEEHSQALQKLQTSTETQRMLLNQREEMNQRRQNQSEVQEQLSEANNKISQACLDKAILSTQVLKLEDNVKELKAKLTGALSDKDILIQEKADLHQRAHVLELQLQTAQQSSEGCNTEPQNNKRDQEAVMMKGENKALREANETLTCELEMIKQELKTSQSQLQEVTAERVISSKQITAVEAERSQLIREKEELLVKMNEGGHDELKKMKEKCRQLRVSLGVLELEKQKLQDRCQCLEAEVLEKREKPQMQEEEHRKQDAVRVESIGELQAAASHWAEKWQKVALTLQSTQEELEELKRNNSRNKKESDSLLQTELDACKRELERSRSQALLHRYEVKGGVFAASVQTEDTETQTVLSQSSLLWEPPSDSHGSHNKAPQASEDDHDDGGQANISTTDSLRAQLEESRRETNKLQEEETLAVQKLQTLGQLYPVKDKKTSVEGRKDKINVETDQQRRMVTEQLKSLFKGQERKEVGQVHNRSAAGQTGASAPQTSKAVRNPADWRIWQQSCGLMPVFEEDEEGSDWPTGEEGKQEEEAHAEENLHNQSQQMPSLSADICNLKANNENLLQATLTCKQPIQDCHTAKKLSDKSRHFSDEIDLQQKRPPPLYPDGIFLSELVDICSPDEDEEEEKDK</sequence>
<reference evidence="3 4" key="1">
    <citation type="journal article" date="2024" name="Genome Biol. Evol.">
        <title>Chromosome-level genome assembly of the viviparous eelpout Zoarces viviparus.</title>
        <authorList>
            <person name="Fuhrmann N."/>
            <person name="Brasseur M.V."/>
            <person name="Bakowski C.E."/>
            <person name="Podsiadlowski L."/>
            <person name="Prost S."/>
            <person name="Krehenwinkel H."/>
            <person name="Mayer C."/>
        </authorList>
    </citation>
    <scope>NUCLEOTIDE SEQUENCE [LARGE SCALE GENOMIC DNA]</scope>
    <source>
        <strain evidence="3">NO-MEL_2022_Ind0_liver</strain>
    </source>
</reference>
<proteinExistence type="predicted"/>
<dbReference type="AlphaFoldDB" id="A0AAW1E213"/>
<protein>
    <submittedName>
        <fullName evidence="3">Uncharacterized protein</fullName>
    </submittedName>
</protein>
<evidence type="ECO:0000256" key="2">
    <source>
        <dbReference type="SAM" id="MobiDB-lite"/>
    </source>
</evidence>
<accession>A0AAW1E213</accession>
<feature type="compositionally biased region" description="Basic and acidic residues" evidence="2">
    <location>
        <begin position="238"/>
        <end position="247"/>
    </location>
</feature>
<feature type="region of interest" description="Disordered" evidence="2">
    <location>
        <begin position="712"/>
        <end position="740"/>
    </location>
</feature>
<keyword evidence="4" id="KW-1185">Reference proteome</keyword>
<comment type="caution">
    <text evidence="3">The sequence shown here is derived from an EMBL/GenBank/DDBJ whole genome shotgun (WGS) entry which is preliminary data.</text>
</comment>
<feature type="compositionally biased region" description="Basic and acidic residues" evidence="2">
    <location>
        <begin position="828"/>
        <end position="844"/>
    </location>
</feature>
<feature type="region of interest" description="Disordered" evidence="2">
    <location>
        <begin position="195"/>
        <end position="219"/>
    </location>
</feature>
<evidence type="ECO:0000313" key="3">
    <source>
        <dbReference type="EMBL" id="KAK9516517.1"/>
    </source>
</evidence>
<feature type="compositionally biased region" description="Polar residues" evidence="2">
    <location>
        <begin position="198"/>
        <end position="211"/>
    </location>
</feature>
<organism evidence="3 4">
    <name type="scientific">Zoarces viviparus</name>
    <name type="common">Viviparous eelpout</name>
    <name type="synonym">Blennius viviparus</name>
    <dbReference type="NCBI Taxonomy" id="48416"/>
    <lineage>
        <taxon>Eukaryota</taxon>
        <taxon>Metazoa</taxon>
        <taxon>Chordata</taxon>
        <taxon>Craniata</taxon>
        <taxon>Vertebrata</taxon>
        <taxon>Euteleostomi</taxon>
        <taxon>Actinopterygii</taxon>
        <taxon>Neopterygii</taxon>
        <taxon>Teleostei</taxon>
        <taxon>Neoteleostei</taxon>
        <taxon>Acanthomorphata</taxon>
        <taxon>Eupercaria</taxon>
        <taxon>Perciformes</taxon>
        <taxon>Cottioidei</taxon>
        <taxon>Zoarcales</taxon>
        <taxon>Zoarcidae</taxon>
        <taxon>Zoarcinae</taxon>
        <taxon>Zoarces</taxon>
    </lineage>
</organism>
<dbReference type="EMBL" id="JBCEZU010000575">
    <property type="protein sequence ID" value="KAK9516517.1"/>
    <property type="molecule type" value="Genomic_DNA"/>
</dbReference>
<evidence type="ECO:0000313" key="4">
    <source>
        <dbReference type="Proteomes" id="UP001488805"/>
    </source>
</evidence>
<keyword evidence="1" id="KW-0175">Coiled coil</keyword>
<gene>
    <name evidence="3" type="ORF">VZT92_024441</name>
</gene>
<feature type="compositionally biased region" description="Polar residues" evidence="2">
    <location>
        <begin position="248"/>
        <end position="257"/>
    </location>
</feature>
<feature type="coiled-coil region" evidence="1">
    <location>
        <begin position="377"/>
        <end position="489"/>
    </location>
</feature>